<organism evidence="2 3">
    <name type="scientific">Mycobacterium hippophais</name>
    <dbReference type="NCBI Taxonomy" id="3016340"/>
    <lineage>
        <taxon>Bacteria</taxon>
        <taxon>Bacillati</taxon>
        <taxon>Actinomycetota</taxon>
        <taxon>Actinomycetes</taxon>
        <taxon>Mycobacteriales</taxon>
        <taxon>Mycobacteriaceae</taxon>
        <taxon>Mycobacterium</taxon>
    </lineage>
</organism>
<keyword evidence="3" id="KW-1185">Reference proteome</keyword>
<keyword evidence="1" id="KW-0812">Transmembrane</keyword>
<keyword evidence="1" id="KW-1133">Transmembrane helix</keyword>
<dbReference type="Gene3D" id="2.60.120.260">
    <property type="entry name" value="Galactose-binding domain-like"/>
    <property type="match status" value="1"/>
</dbReference>
<evidence type="ECO:0000313" key="2">
    <source>
        <dbReference type="EMBL" id="MCZ8378958.1"/>
    </source>
</evidence>
<dbReference type="RefSeq" id="WP_269893708.1">
    <property type="nucleotide sequence ID" value="NZ_JAPZPY010000003.1"/>
</dbReference>
<comment type="caution">
    <text evidence="2">The sequence shown here is derived from an EMBL/GenBank/DDBJ whole genome shotgun (WGS) entry which is preliminary data.</text>
</comment>
<name>A0ABT4PQW7_9MYCO</name>
<accession>A0ABT4PQW7</accession>
<sequence length="632" mass="65126">MPTAFAFPATAAPGDGGQVATAPTLRLADVGADPVVAFYGTQGISSLTIPVPPGLVPASMDVTVEIPVNVAAGTLTATQENRTLSRVGLPMVDRAPISIPLAGAAVVDNAVTVTLRSYLTPTGDYCLDPSNPLRLVDAAVRYEGTEAPPRTVADFLPPILRRLDLFIPETPSRVESDAAIRIATAVVARYGKQDTEVSVTALADGQDAPPGPSQPLQRQVVIREGADAGVSLLGTVGVPSLLISGQAGELTNQARLLSSDVNRLALSSKAVVGPVQSSPVLASDSTTLRRLGQPGVNATGLSPQVSLGLDQTRLGRSARNVRVHLQGSYTPLPSQIGGQLVVAIGAETLDSWPADSTGRIDRWIDVPDQLLERYTNLGVALDISGNVGRCGEFQPITLTIDGDSEIRSERAAPPLPGGFQALPQALMPRVEVGIGEDFADTRRAVAILVGLQRLSGLPVDTAVSSVAEAAASPNPAVLIDAGGWTDDRIALPVAADADGELNIQNPGGAGESGTLTMTPAPAYGSLQTTYAGNRTVLVATSDNAPGELDRLLDWLSADVDRWSRLTGSALIAVPGEPPVTVAAGDGAQDVAAAPADEGGPGSRWVIGAAVVAVAVLGVGLIWLLRKRSRRQP</sequence>
<dbReference type="Proteomes" id="UP001142153">
    <property type="component" value="Unassembled WGS sequence"/>
</dbReference>
<proteinExistence type="predicted"/>
<evidence type="ECO:0000313" key="3">
    <source>
        <dbReference type="Proteomes" id="UP001142153"/>
    </source>
</evidence>
<protein>
    <submittedName>
        <fullName evidence="2">Uncharacterized protein</fullName>
    </submittedName>
</protein>
<gene>
    <name evidence="2" type="ORF">O6P37_08810</name>
</gene>
<evidence type="ECO:0000256" key="1">
    <source>
        <dbReference type="SAM" id="Phobius"/>
    </source>
</evidence>
<feature type="transmembrane region" description="Helical" evidence="1">
    <location>
        <begin position="604"/>
        <end position="624"/>
    </location>
</feature>
<dbReference type="EMBL" id="JAPZPY010000003">
    <property type="protein sequence ID" value="MCZ8378958.1"/>
    <property type="molecule type" value="Genomic_DNA"/>
</dbReference>
<keyword evidence="1" id="KW-0472">Membrane</keyword>
<reference evidence="2" key="1">
    <citation type="submission" date="2022-12" db="EMBL/GenBank/DDBJ databases">
        <authorList>
            <person name="Deng Y."/>
            <person name="Zhang Y.-Q."/>
        </authorList>
    </citation>
    <scope>NUCLEOTIDE SEQUENCE</scope>
    <source>
        <strain evidence="2">CPCC 205372</strain>
    </source>
</reference>